<evidence type="ECO:0000313" key="2">
    <source>
        <dbReference type="Proteomes" id="UP000289340"/>
    </source>
</evidence>
<evidence type="ECO:0008006" key="3">
    <source>
        <dbReference type="Google" id="ProtNLM"/>
    </source>
</evidence>
<evidence type="ECO:0000313" key="1">
    <source>
        <dbReference type="EMBL" id="RZB47415.1"/>
    </source>
</evidence>
<organism evidence="1 2">
    <name type="scientific">Glycine soja</name>
    <name type="common">Wild soybean</name>
    <dbReference type="NCBI Taxonomy" id="3848"/>
    <lineage>
        <taxon>Eukaryota</taxon>
        <taxon>Viridiplantae</taxon>
        <taxon>Streptophyta</taxon>
        <taxon>Embryophyta</taxon>
        <taxon>Tracheophyta</taxon>
        <taxon>Spermatophyta</taxon>
        <taxon>Magnoliopsida</taxon>
        <taxon>eudicotyledons</taxon>
        <taxon>Gunneridae</taxon>
        <taxon>Pentapetalae</taxon>
        <taxon>rosids</taxon>
        <taxon>fabids</taxon>
        <taxon>Fabales</taxon>
        <taxon>Fabaceae</taxon>
        <taxon>Papilionoideae</taxon>
        <taxon>50 kb inversion clade</taxon>
        <taxon>NPAAA clade</taxon>
        <taxon>indigoferoid/millettioid clade</taxon>
        <taxon>Phaseoleae</taxon>
        <taxon>Glycine</taxon>
        <taxon>Glycine subgen. Soja</taxon>
    </lineage>
</organism>
<proteinExistence type="predicted"/>
<dbReference type="Proteomes" id="UP000289340">
    <property type="component" value="Chromosome 19"/>
</dbReference>
<comment type="caution">
    <text evidence="1">The sequence shown here is derived from an EMBL/GenBank/DDBJ whole genome shotgun (WGS) entry which is preliminary data.</text>
</comment>
<dbReference type="AlphaFoldDB" id="A0A445FEY7"/>
<sequence length="140" mass="15372">MASPCSSCGGLFLRGKSVTSKLLKSQLHKLFDSSSSPVGFLKQGCQPVWFSEAVVEKPRCPLKLIVGDVVPMERSSLSYTLEPKSRVMCLCNVDAPLVTSWTEDNPGRRFYGCGLYKVENGVTIMSGMIHLRTVVRRGSL</sequence>
<reference evidence="1 2" key="1">
    <citation type="submission" date="2018-09" db="EMBL/GenBank/DDBJ databases">
        <title>A high-quality reference genome of wild soybean provides a powerful tool to mine soybean genomes.</title>
        <authorList>
            <person name="Xie M."/>
            <person name="Chung C.Y.L."/>
            <person name="Li M.-W."/>
            <person name="Wong F.-L."/>
            <person name="Chan T.-F."/>
            <person name="Lam H.-M."/>
        </authorList>
    </citation>
    <scope>NUCLEOTIDE SEQUENCE [LARGE SCALE GENOMIC DNA]</scope>
    <source>
        <strain evidence="2">cv. W05</strain>
        <tissue evidence="1">Hypocotyl of etiolated seedlings</tissue>
    </source>
</reference>
<accession>A0A445FEY7</accession>
<keyword evidence="2" id="KW-1185">Reference proteome</keyword>
<dbReference type="EMBL" id="QZWG01000019">
    <property type="protein sequence ID" value="RZB47415.1"/>
    <property type="molecule type" value="Genomic_DNA"/>
</dbReference>
<name>A0A445FEY7_GLYSO</name>
<protein>
    <recommendedName>
        <fullName evidence="3">Zinc finger GRF-type domain-containing protein</fullName>
    </recommendedName>
</protein>
<gene>
    <name evidence="1" type="ORF">D0Y65_051162</name>
</gene>